<dbReference type="Pfam" id="PF03775">
    <property type="entry name" value="MinC_C"/>
    <property type="match status" value="1"/>
</dbReference>
<dbReference type="NCBIfam" id="TIGR01222">
    <property type="entry name" value="minC"/>
    <property type="match status" value="1"/>
</dbReference>
<dbReference type="InParanoid" id="F0ZFA1"/>
<feature type="domain" description="Septum formation inhibitor MinC N-terminal" evidence="7">
    <location>
        <begin position="33"/>
        <end position="103"/>
    </location>
</feature>
<dbReference type="InterPro" id="IPR013033">
    <property type="entry name" value="MinC"/>
</dbReference>
<dbReference type="EMBL" id="GL871001">
    <property type="protein sequence ID" value="EGC37370.1"/>
    <property type="molecule type" value="Genomic_DNA"/>
</dbReference>
<evidence type="ECO:0000256" key="4">
    <source>
        <dbReference type="ARBA" id="ARBA00023306"/>
    </source>
</evidence>
<dbReference type="Gene3D" id="3.30.70.260">
    <property type="match status" value="1"/>
</dbReference>
<keyword evidence="9" id="KW-1185">Reference proteome</keyword>
<feature type="domain" description="Septum formation inhibitor MinC C-terminal" evidence="6">
    <location>
        <begin position="199"/>
        <end position="280"/>
    </location>
</feature>
<evidence type="ECO:0000256" key="2">
    <source>
        <dbReference type="ARBA" id="ARBA00022618"/>
    </source>
</evidence>
<dbReference type="RefSeq" id="XP_003286111.1">
    <property type="nucleotide sequence ID" value="XM_003286063.1"/>
</dbReference>
<organism evidence="8 9">
    <name type="scientific">Dictyostelium purpureum</name>
    <name type="common">Slime mold</name>
    <dbReference type="NCBI Taxonomy" id="5786"/>
    <lineage>
        <taxon>Eukaryota</taxon>
        <taxon>Amoebozoa</taxon>
        <taxon>Evosea</taxon>
        <taxon>Eumycetozoa</taxon>
        <taxon>Dictyostelia</taxon>
        <taxon>Dictyosteliales</taxon>
        <taxon>Dictyosteliaceae</taxon>
        <taxon>Dictyostelium</taxon>
    </lineage>
</organism>
<gene>
    <name evidence="8" type="ORF">DICPUDRAFT_76992</name>
</gene>
<dbReference type="STRING" id="5786.F0ZFA1"/>
<evidence type="ECO:0008006" key="10">
    <source>
        <dbReference type="Google" id="ProtNLM"/>
    </source>
</evidence>
<keyword evidence="4" id="KW-0131">Cell cycle</keyword>
<dbReference type="GO" id="GO:0000902">
    <property type="term" value="P:cell morphogenesis"/>
    <property type="evidence" value="ECO:0007669"/>
    <property type="project" value="InterPro"/>
</dbReference>
<dbReference type="Gene3D" id="2.160.20.70">
    <property type="match status" value="1"/>
</dbReference>
<dbReference type="InterPro" id="IPR036145">
    <property type="entry name" value="MinC_C_sf"/>
</dbReference>
<dbReference type="KEGG" id="dpp:DICPUDRAFT_76992"/>
<proteinExistence type="inferred from homology"/>
<dbReference type="InterPro" id="IPR005526">
    <property type="entry name" value="Septum_form_inhib_MinC_C"/>
</dbReference>
<dbReference type="GeneID" id="10499962"/>
<keyword evidence="3" id="KW-0717">Septation</keyword>
<dbReference type="GO" id="GO:0004857">
    <property type="term" value="F:enzyme inhibitor activity"/>
    <property type="evidence" value="ECO:0000318"/>
    <property type="project" value="GO_Central"/>
</dbReference>
<dbReference type="GO" id="GO:0051726">
    <property type="term" value="P:regulation of cell cycle"/>
    <property type="evidence" value="ECO:0007669"/>
    <property type="project" value="InterPro"/>
</dbReference>
<dbReference type="GO" id="GO:0051302">
    <property type="term" value="P:regulation of cell division"/>
    <property type="evidence" value="ECO:0007669"/>
    <property type="project" value="InterPro"/>
</dbReference>
<dbReference type="AlphaFoldDB" id="F0ZFA1"/>
<evidence type="ECO:0000313" key="9">
    <source>
        <dbReference type="Proteomes" id="UP000001064"/>
    </source>
</evidence>
<dbReference type="eggNOG" id="ENOG502RYK0">
    <property type="taxonomic scope" value="Eukaryota"/>
</dbReference>
<comment type="function">
    <text evidence="5">Cell division inhibitor that blocks the formation of polar Z ring septums. Rapidly oscillates between the poles of the cell to destabilize FtsZ filaments that have formed before they mature into polar Z rings. Prevents FtsZ polymerization.</text>
</comment>
<dbReference type="SUPFAM" id="SSF63848">
    <property type="entry name" value="Cell-division inhibitor MinC, C-terminal domain"/>
    <property type="match status" value="1"/>
</dbReference>
<dbReference type="OrthoDB" id="2013981at2759"/>
<dbReference type="InterPro" id="IPR016098">
    <property type="entry name" value="CAP/MinC_C"/>
</dbReference>
<reference evidence="9" key="1">
    <citation type="journal article" date="2011" name="Genome Biol.">
        <title>Comparative genomics of the social amoebae Dictyostelium discoideum and Dictyostelium purpureum.</title>
        <authorList>
            <consortium name="US DOE Joint Genome Institute (JGI-PGF)"/>
            <person name="Sucgang R."/>
            <person name="Kuo A."/>
            <person name="Tian X."/>
            <person name="Salerno W."/>
            <person name="Parikh A."/>
            <person name="Feasley C.L."/>
            <person name="Dalin E."/>
            <person name="Tu H."/>
            <person name="Huang E."/>
            <person name="Barry K."/>
            <person name="Lindquist E."/>
            <person name="Shapiro H."/>
            <person name="Bruce D."/>
            <person name="Schmutz J."/>
            <person name="Salamov A."/>
            <person name="Fey P."/>
            <person name="Gaudet P."/>
            <person name="Anjard C."/>
            <person name="Babu M.M."/>
            <person name="Basu S."/>
            <person name="Bushmanova Y."/>
            <person name="van der Wel H."/>
            <person name="Katoh-Kurasawa M."/>
            <person name="Dinh C."/>
            <person name="Coutinho P.M."/>
            <person name="Saito T."/>
            <person name="Elias M."/>
            <person name="Schaap P."/>
            <person name="Kay R.R."/>
            <person name="Henrissat B."/>
            <person name="Eichinger L."/>
            <person name="Rivero F."/>
            <person name="Putnam N.H."/>
            <person name="West C.M."/>
            <person name="Loomis W.F."/>
            <person name="Chisholm R.L."/>
            <person name="Shaulsky G."/>
            <person name="Strassmann J.E."/>
            <person name="Queller D.C."/>
            <person name="Kuspa A."/>
            <person name="Grigoriev I.V."/>
        </authorList>
    </citation>
    <scope>NUCLEOTIDE SEQUENCE [LARGE SCALE GENOMIC DNA]</scope>
    <source>
        <strain evidence="9">QSDP1</strain>
    </source>
</reference>
<dbReference type="PANTHER" id="PTHR34108">
    <property type="entry name" value="SEPTUM SITE-DETERMINING PROTEIN MINC"/>
    <property type="match status" value="1"/>
</dbReference>
<dbReference type="HAMAP" id="MF_00267">
    <property type="entry name" value="MinC"/>
    <property type="match status" value="1"/>
</dbReference>
<evidence type="ECO:0000313" key="8">
    <source>
        <dbReference type="EMBL" id="EGC37370.1"/>
    </source>
</evidence>
<comment type="similarity">
    <text evidence="1">Belongs to the MinC family.</text>
</comment>
<accession>F0ZFA1</accession>
<dbReference type="OMA" id="RARIVCQ"/>
<dbReference type="Proteomes" id="UP000001064">
    <property type="component" value="Unassembled WGS sequence"/>
</dbReference>
<dbReference type="VEuPathDB" id="AmoebaDB:DICPUDRAFT_76992"/>
<dbReference type="InterPro" id="IPR007874">
    <property type="entry name" value="MinC_N"/>
</dbReference>
<evidence type="ECO:0000259" key="7">
    <source>
        <dbReference type="Pfam" id="PF05209"/>
    </source>
</evidence>
<evidence type="ECO:0000256" key="5">
    <source>
        <dbReference type="ARBA" id="ARBA00025606"/>
    </source>
</evidence>
<evidence type="ECO:0000256" key="3">
    <source>
        <dbReference type="ARBA" id="ARBA00023210"/>
    </source>
</evidence>
<dbReference type="GO" id="GO:0007105">
    <property type="term" value="P:cytokinesis, division site positioning"/>
    <property type="evidence" value="ECO:0000318"/>
    <property type="project" value="GO_Central"/>
</dbReference>
<dbReference type="PANTHER" id="PTHR34108:SF1">
    <property type="entry name" value="SEPTUM SITE-DETERMINING PROTEIN MINC"/>
    <property type="match status" value="1"/>
</dbReference>
<dbReference type="Pfam" id="PF05209">
    <property type="entry name" value="MinC_N"/>
    <property type="match status" value="1"/>
</dbReference>
<evidence type="ECO:0000256" key="1">
    <source>
        <dbReference type="ARBA" id="ARBA00006291"/>
    </source>
</evidence>
<evidence type="ECO:0000259" key="6">
    <source>
        <dbReference type="Pfam" id="PF03775"/>
    </source>
</evidence>
<keyword evidence="2" id="KW-0132">Cell division</keyword>
<name>F0ZFA1_DICPU</name>
<protein>
    <recommendedName>
        <fullName evidence="10">Septum site-determining protein MinC</fullName>
    </recommendedName>
</protein>
<sequence length="313" mass="34683">MATIITKRLSFILNNTINKKFYSTGLKSNEAILKSKPYLITTLKINKNETNDQILQNLKNKISLSPSFYNNAPIVLDISEYEKVEINQIEQLFQLCESNGLLPIGISSQNSSKDFQDSLKNFKLPLLSPKLGFSNESHQNILTNQKEKINNENNINNNNKNNYSTQMLHPQSQSQLTNNISSNINNDSGLNSNKPNPLIITSSLRSGQQAYAKNGADLIVMGNVHSGAEAIADGNIYIFGSLKGRANAGVNGDRRSKIIVNRFQAELVSIASIYHACEVQPRLLNPKNPTTIELNDSDKLIFSSTNDLLTGNI</sequence>